<evidence type="ECO:0000256" key="1">
    <source>
        <dbReference type="SAM" id="MobiDB-lite"/>
    </source>
</evidence>
<dbReference type="EMBL" id="KZ502253">
    <property type="protein sequence ID" value="PKU81365.1"/>
    <property type="molecule type" value="Genomic_DNA"/>
</dbReference>
<keyword evidence="3" id="KW-1185">Reference proteome</keyword>
<dbReference type="AlphaFoldDB" id="A0A2I0X0B8"/>
<protein>
    <submittedName>
        <fullName evidence="2">Uncharacterized protein</fullName>
    </submittedName>
</protein>
<reference evidence="2 3" key="2">
    <citation type="journal article" date="2017" name="Nature">
        <title>The Apostasia genome and the evolution of orchids.</title>
        <authorList>
            <person name="Zhang G.Q."/>
            <person name="Liu K.W."/>
            <person name="Li Z."/>
            <person name="Lohaus R."/>
            <person name="Hsiao Y.Y."/>
            <person name="Niu S.C."/>
            <person name="Wang J.Y."/>
            <person name="Lin Y.C."/>
            <person name="Xu Q."/>
            <person name="Chen L.J."/>
            <person name="Yoshida K."/>
            <person name="Fujiwara S."/>
            <person name="Wang Z.W."/>
            <person name="Zhang Y.Q."/>
            <person name="Mitsuda N."/>
            <person name="Wang M."/>
            <person name="Liu G.H."/>
            <person name="Pecoraro L."/>
            <person name="Huang H.X."/>
            <person name="Xiao X.J."/>
            <person name="Lin M."/>
            <person name="Wu X.Y."/>
            <person name="Wu W.L."/>
            <person name="Chen Y.Y."/>
            <person name="Chang S.B."/>
            <person name="Sakamoto S."/>
            <person name="Ohme-Takagi M."/>
            <person name="Yagi M."/>
            <person name="Zeng S.J."/>
            <person name="Shen C.Y."/>
            <person name="Yeh C.M."/>
            <person name="Luo Y.B."/>
            <person name="Tsai W.C."/>
            <person name="Van de Peer Y."/>
            <person name="Liu Z.J."/>
        </authorList>
    </citation>
    <scope>NUCLEOTIDE SEQUENCE [LARGE SCALE GENOMIC DNA]</scope>
    <source>
        <tissue evidence="2">The whole plant</tissue>
    </source>
</reference>
<organism evidence="2 3">
    <name type="scientific">Dendrobium catenatum</name>
    <dbReference type="NCBI Taxonomy" id="906689"/>
    <lineage>
        <taxon>Eukaryota</taxon>
        <taxon>Viridiplantae</taxon>
        <taxon>Streptophyta</taxon>
        <taxon>Embryophyta</taxon>
        <taxon>Tracheophyta</taxon>
        <taxon>Spermatophyta</taxon>
        <taxon>Magnoliopsida</taxon>
        <taxon>Liliopsida</taxon>
        <taxon>Asparagales</taxon>
        <taxon>Orchidaceae</taxon>
        <taxon>Epidendroideae</taxon>
        <taxon>Malaxideae</taxon>
        <taxon>Dendrobiinae</taxon>
        <taxon>Dendrobium</taxon>
    </lineage>
</organism>
<proteinExistence type="predicted"/>
<gene>
    <name evidence="2" type="ORF">MA16_Dca017403</name>
</gene>
<evidence type="ECO:0000313" key="2">
    <source>
        <dbReference type="EMBL" id="PKU81365.1"/>
    </source>
</evidence>
<accession>A0A2I0X0B8</accession>
<reference evidence="2 3" key="1">
    <citation type="journal article" date="2016" name="Sci. Rep.">
        <title>The Dendrobium catenatum Lindl. genome sequence provides insights into polysaccharide synthase, floral development and adaptive evolution.</title>
        <authorList>
            <person name="Zhang G.Q."/>
            <person name="Xu Q."/>
            <person name="Bian C."/>
            <person name="Tsai W.C."/>
            <person name="Yeh C.M."/>
            <person name="Liu K.W."/>
            <person name="Yoshida K."/>
            <person name="Zhang L.S."/>
            <person name="Chang S.B."/>
            <person name="Chen F."/>
            <person name="Shi Y."/>
            <person name="Su Y.Y."/>
            <person name="Zhang Y.Q."/>
            <person name="Chen L.J."/>
            <person name="Yin Y."/>
            <person name="Lin M."/>
            <person name="Huang H."/>
            <person name="Deng H."/>
            <person name="Wang Z.W."/>
            <person name="Zhu S.L."/>
            <person name="Zhao X."/>
            <person name="Deng C."/>
            <person name="Niu S.C."/>
            <person name="Huang J."/>
            <person name="Wang M."/>
            <person name="Liu G.H."/>
            <person name="Yang H.J."/>
            <person name="Xiao X.J."/>
            <person name="Hsiao Y.Y."/>
            <person name="Wu W.L."/>
            <person name="Chen Y.Y."/>
            <person name="Mitsuda N."/>
            <person name="Ohme-Takagi M."/>
            <person name="Luo Y.B."/>
            <person name="Van de Peer Y."/>
            <person name="Liu Z.J."/>
        </authorList>
    </citation>
    <scope>NUCLEOTIDE SEQUENCE [LARGE SCALE GENOMIC DNA]</scope>
    <source>
        <tissue evidence="2">The whole plant</tissue>
    </source>
</reference>
<dbReference type="Proteomes" id="UP000233837">
    <property type="component" value="Unassembled WGS sequence"/>
</dbReference>
<feature type="compositionally biased region" description="Basic and acidic residues" evidence="1">
    <location>
        <begin position="67"/>
        <end position="76"/>
    </location>
</feature>
<name>A0A2I0X0B8_9ASPA</name>
<sequence>MDEKFSIMEEMLRKLLQAQPKKGDRTSEKRGATRGQGSRGNPNPIRSGENHEDDIFYSENRPGRCKIGLDDPERKSPNQRGTVREQGLTGSST</sequence>
<feature type="compositionally biased region" description="Basic and acidic residues" evidence="1">
    <location>
        <begin position="21"/>
        <end position="31"/>
    </location>
</feature>
<feature type="region of interest" description="Disordered" evidence="1">
    <location>
        <begin position="16"/>
        <end position="93"/>
    </location>
</feature>
<evidence type="ECO:0000313" key="3">
    <source>
        <dbReference type="Proteomes" id="UP000233837"/>
    </source>
</evidence>